<evidence type="ECO:0000313" key="4">
    <source>
        <dbReference type="EMBL" id="GMF30565.1"/>
    </source>
</evidence>
<dbReference type="AlphaFoldDB" id="A0A9W6UCN9"/>
<dbReference type="InterPro" id="IPR036390">
    <property type="entry name" value="WH_DNA-bd_sf"/>
</dbReference>
<keyword evidence="5" id="KW-1185">Reference proteome</keyword>
<dbReference type="GO" id="GO:0006508">
    <property type="term" value="P:proteolysis"/>
    <property type="evidence" value="ECO:0007669"/>
    <property type="project" value="UniProtKB-KW"/>
</dbReference>
<keyword evidence="3" id="KW-0378">Hydrolase</keyword>
<evidence type="ECO:0000256" key="1">
    <source>
        <dbReference type="ARBA" id="ARBA00022438"/>
    </source>
</evidence>
<dbReference type="SUPFAM" id="SSF46785">
    <property type="entry name" value="Winged helix' DNA-binding domain"/>
    <property type="match status" value="1"/>
</dbReference>
<dbReference type="Proteomes" id="UP001165083">
    <property type="component" value="Unassembled WGS sequence"/>
</dbReference>
<reference evidence="4" key="1">
    <citation type="submission" date="2023-04" db="EMBL/GenBank/DDBJ databases">
        <title>Phytophthora lilii NBRC 32176.</title>
        <authorList>
            <person name="Ichikawa N."/>
            <person name="Sato H."/>
            <person name="Tonouchi N."/>
        </authorList>
    </citation>
    <scope>NUCLEOTIDE SEQUENCE</scope>
    <source>
        <strain evidence="4">NBRC 32176</strain>
    </source>
</reference>
<keyword evidence="1" id="KW-0031">Aminopeptidase</keyword>
<dbReference type="OrthoDB" id="7848262at2759"/>
<organism evidence="4 5">
    <name type="scientific">Phytophthora lilii</name>
    <dbReference type="NCBI Taxonomy" id="2077276"/>
    <lineage>
        <taxon>Eukaryota</taxon>
        <taxon>Sar</taxon>
        <taxon>Stramenopiles</taxon>
        <taxon>Oomycota</taxon>
        <taxon>Peronosporomycetes</taxon>
        <taxon>Peronosporales</taxon>
        <taxon>Peronosporaceae</taxon>
        <taxon>Phytophthora</taxon>
    </lineage>
</organism>
<evidence type="ECO:0000256" key="3">
    <source>
        <dbReference type="ARBA" id="ARBA00022801"/>
    </source>
</evidence>
<dbReference type="InterPro" id="IPR036005">
    <property type="entry name" value="Creatinase/aminopeptidase-like"/>
</dbReference>
<evidence type="ECO:0000256" key="2">
    <source>
        <dbReference type="ARBA" id="ARBA00022670"/>
    </source>
</evidence>
<keyword evidence="2" id="KW-0645">Protease</keyword>
<dbReference type="InterPro" id="IPR050247">
    <property type="entry name" value="Met_Aminopeptidase_Type2"/>
</dbReference>
<dbReference type="GO" id="GO:0008235">
    <property type="term" value="F:metalloexopeptidase activity"/>
    <property type="evidence" value="ECO:0007669"/>
    <property type="project" value="TreeGrafter"/>
</dbReference>
<dbReference type="PANTHER" id="PTHR45777">
    <property type="entry name" value="METHIONINE AMINOPEPTIDASE 2"/>
    <property type="match status" value="1"/>
</dbReference>
<dbReference type="EMBL" id="BSXW01000846">
    <property type="protein sequence ID" value="GMF30565.1"/>
    <property type="molecule type" value="Genomic_DNA"/>
</dbReference>
<protein>
    <submittedName>
        <fullName evidence="4">Unnamed protein product</fullName>
    </submittedName>
</protein>
<sequence length="145" mass="16057">MRNLNGHSIDLYATHGSKTVPVVKTSDQSKMEEGEVFAIETFGTTGRGYVIKDGECSHYAKVPEAPHEERVAPQAKKLLDHISRTFGTLPWCRRWIEREDGGSAMINPNGAKQEKYLSSLKNLVETGVAYPPLVDIKETDLLSAV</sequence>
<dbReference type="InterPro" id="IPR036388">
    <property type="entry name" value="WH-like_DNA-bd_sf"/>
</dbReference>
<evidence type="ECO:0000313" key="5">
    <source>
        <dbReference type="Proteomes" id="UP001165083"/>
    </source>
</evidence>
<dbReference type="SUPFAM" id="SSF55920">
    <property type="entry name" value="Creatinase/aminopeptidase"/>
    <property type="match status" value="1"/>
</dbReference>
<gene>
    <name evidence="4" type="ORF">Plil01_001304800</name>
</gene>
<accession>A0A9W6UCN9</accession>
<dbReference type="GO" id="GO:0004177">
    <property type="term" value="F:aminopeptidase activity"/>
    <property type="evidence" value="ECO:0007669"/>
    <property type="project" value="UniProtKB-KW"/>
</dbReference>
<proteinExistence type="predicted"/>
<dbReference type="PANTHER" id="PTHR45777:SF2">
    <property type="entry name" value="METHIONINE AMINOPEPTIDASE 2"/>
    <property type="match status" value="1"/>
</dbReference>
<comment type="caution">
    <text evidence="4">The sequence shown here is derived from an EMBL/GenBank/DDBJ whole genome shotgun (WGS) entry which is preliminary data.</text>
</comment>
<name>A0A9W6UCN9_9STRA</name>
<dbReference type="GO" id="GO:0005737">
    <property type="term" value="C:cytoplasm"/>
    <property type="evidence" value="ECO:0007669"/>
    <property type="project" value="TreeGrafter"/>
</dbReference>
<dbReference type="Gene3D" id="1.10.10.10">
    <property type="entry name" value="Winged helix-like DNA-binding domain superfamily/Winged helix DNA-binding domain"/>
    <property type="match status" value="1"/>
</dbReference>